<reference evidence="9" key="2">
    <citation type="submission" date="2023-06" db="EMBL/GenBank/DDBJ databases">
        <authorList>
            <consortium name="Lawrence Berkeley National Laboratory"/>
            <person name="Mondo S.J."/>
            <person name="Hensen N."/>
            <person name="Bonometti L."/>
            <person name="Westerberg I."/>
            <person name="Brannstrom I.O."/>
            <person name="Guillou S."/>
            <person name="Cros-Aarteil S."/>
            <person name="Calhoun S."/>
            <person name="Haridas S."/>
            <person name="Kuo A."/>
            <person name="Pangilinan J."/>
            <person name="Riley R."/>
            <person name="Labutti K."/>
            <person name="Andreopoulos B."/>
            <person name="Lipzen A."/>
            <person name="Chen C."/>
            <person name="Yanf M."/>
            <person name="Daum C."/>
            <person name="Ng V."/>
            <person name="Clum A."/>
            <person name="Steindorff A."/>
            <person name="Ohm R."/>
            <person name="Martin F."/>
            <person name="Silar P."/>
            <person name="Natvig D."/>
            <person name="Lalanne C."/>
            <person name="Gautier V."/>
            <person name="Ament-Velasquez S.L."/>
            <person name="Kruys A."/>
            <person name="Hutchinson M.I."/>
            <person name="Powell A.J."/>
            <person name="Barry K."/>
            <person name="Miller A.N."/>
            <person name="Grigoriev I.V."/>
            <person name="Debuchy R."/>
            <person name="Gladieux P."/>
            <person name="Thoren M.H."/>
            <person name="Johannesson H."/>
        </authorList>
    </citation>
    <scope>NUCLEOTIDE SEQUENCE</scope>
    <source>
        <strain evidence="9">PSN324</strain>
    </source>
</reference>
<dbReference type="Gene3D" id="3.20.20.140">
    <property type="entry name" value="Metal-dependent hydrolases"/>
    <property type="match status" value="1"/>
</dbReference>
<keyword evidence="4" id="KW-0378">Hydrolase</keyword>
<keyword evidence="6" id="KW-0546">Nucleotide metabolism</keyword>
<proteinExistence type="inferred from homology"/>
<comment type="caution">
    <text evidence="9">The sequence shown here is derived from an EMBL/GenBank/DDBJ whole genome shotgun (WGS) entry which is preliminary data.</text>
</comment>
<evidence type="ECO:0000256" key="3">
    <source>
        <dbReference type="ARBA" id="ARBA00022723"/>
    </source>
</evidence>
<evidence type="ECO:0000256" key="6">
    <source>
        <dbReference type="ARBA" id="ARBA00023080"/>
    </source>
</evidence>
<dbReference type="AlphaFoldDB" id="A0AAV9HKN3"/>
<dbReference type="GO" id="GO:0004000">
    <property type="term" value="F:adenosine deaminase activity"/>
    <property type="evidence" value="ECO:0007669"/>
    <property type="project" value="TreeGrafter"/>
</dbReference>
<protein>
    <recommendedName>
        <fullName evidence="8">Adenosine deaminase domain-containing protein</fullName>
    </recommendedName>
</protein>
<dbReference type="Proteomes" id="UP001321749">
    <property type="component" value="Unassembled WGS sequence"/>
</dbReference>
<evidence type="ECO:0000259" key="8">
    <source>
        <dbReference type="Pfam" id="PF00962"/>
    </source>
</evidence>
<keyword evidence="5" id="KW-0862">Zinc</keyword>
<evidence type="ECO:0000256" key="4">
    <source>
        <dbReference type="ARBA" id="ARBA00022801"/>
    </source>
</evidence>
<comment type="catalytic activity">
    <reaction evidence="7">
        <text>N(6)-methyl-AMP + H2O + H(+) = IMP + methylamine</text>
        <dbReference type="Rhea" id="RHEA:16001"/>
        <dbReference type="ChEBI" id="CHEBI:15377"/>
        <dbReference type="ChEBI" id="CHEBI:15378"/>
        <dbReference type="ChEBI" id="CHEBI:58053"/>
        <dbReference type="ChEBI" id="CHEBI:59338"/>
        <dbReference type="ChEBI" id="CHEBI:144842"/>
    </reaction>
    <physiologicalReaction direction="left-to-right" evidence="7">
        <dbReference type="Rhea" id="RHEA:16002"/>
    </physiologicalReaction>
</comment>
<comment type="similarity">
    <text evidence="2">Belongs to the metallo-dependent hydrolases superfamily. Adenosine and AMP deaminases family.</text>
</comment>
<gene>
    <name evidence="9" type="ORF">QBC42DRAFT_272170</name>
</gene>
<dbReference type="GO" id="GO:0009117">
    <property type="term" value="P:nucleotide metabolic process"/>
    <property type="evidence" value="ECO:0007669"/>
    <property type="project" value="UniProtKB-KW"/>
</dbReference>
<feature type="domain" description="Adenosine deaminase" evidence="8">
    <location>
        <begin position="23"/>
        <end position="366"/>
    </location>
</feature>
<evidence type="ECO:0000256" key="1">
    <source>
        <dbReference type="ARBA" id="ARBA00001947"/>
    </source>
</evidence>
<sequence>MKLYNIPTSLVSMLNDIDFKALPKIELHAHLSGSISRQTLHEVWLQKRQQGLTTLQDPLIEMPLGKHDYDLKTFFPLFSSYIYHLVNDVASLRYTTLAVLRDFAADGVVYLELRTTPRLIPDAGISVQDYVQIILDTIEEFEGSAPEPTMKTKLILSIDRRNSPQQAEAVLALLRHFSPSPSPSNRVVGLDLCGDPSTPLTSLIPLTPIFLETKQSLPHLGLTLHFAEAESSGTDEELDLLLSWGPDRIGHVIHLSNNIKQKVRERASTGGPKKKMGLELCLSCNVHAGMVTGGFEGHHFGEWHKGDETVVVLCTDDVGVFGSPLSNEYALVVKHFGLNRKEICQLARKGIEVIFGGEHERERLRSIMWTE</sequence>
<evidence type="ECO:0000256" key="7">
    <source>
        <dbReference type="ARBA" id="ARBA00048787"/>
    </source>
</evidence>
<dbReference type="PANTHER" id="PTHR11409:SF42">
    <property type="entry name" value="ADENOSINE DEAMINASE-LIKE PROTEIN"/>
    <property type="match status" value="1"/>
</dbReference>
<reference evidence="9" key="1">
    <citation type="journal article" date="2023" name="Mol. Phylogenet. Evol.">
        <title>Genome-scale phylogeny and comparative genomics of the fungal order Sordariales.</title>
        <authorList>
            <person name="Hensen N."/>
            <person name="Bonometti L."/>
            <person name="Westerberg I."/>
            <person name="Brannstrom I.O."/>
            <person name="Guillou S."/>
            <person name="Cros-Aarteil S."/>
            <person name="Calhoun S."/>
            <person name="Haridas S."/>
            <person name="Kuo A."/>
            <person name="Mondo S."/>
            <person name="Pangilinan J."/>
            <person name="Riley R."/>
            <person name="LaButti K."/>
            <person name="Andreopoulos B."/>
            <person name="Lipzen A."/>
            <person name="Chen C."/>
            <person name="Yan M."/>
            <person name="Daum C."/>
            <person name="Ng V."/>
            <person name="Clum A."/>
            <person name="Steindorff A."/>
            <person name="Ohm R.A."/>
            <person name="Martin F."/>
            <person name="Silar P."/>
            <person name="Natvig D.O."/>
            <person name="Lalanne C."/>
            <person name="Gautier V."/>
            <person name="Ament-Velasquez S.L."/>
            <person name="Kruys A."/>
            <person name="Hutchinson M.I."/>
            <person name="Powell A.J."/>
            <person name="Barry K."/>
            <person name="Miller A.N."/>
            <person name="Grigoriev I.V."/>
            <person name="Debuchy R."/>
            <person name="Gladieux P."/>
            <person name="Hiltunen Thoren M."/>
            <person name="Johannesson H."/>
        </authorList>
    </citation>
    <scope>NUCLEOTIDE SEQUENCE</scope>
    <source>
        <strain evidence="9">PSN324</strain>
    </source>
</reference>
<name>A0AAV9HKN3_9PEZI</name>
<evidence type="ECO:0000256" key="2">
    <source>
        <dbReference type="ARBA" id="ARBA00006676"/>
    </source>
</evidence>
<accession>A0AAV9HKN3</accession>
<dbReference type="InterPro" id="IPR001365">
    <property type="entry name" value="A_deaminase_dom"/>
</dbReference>
<dbReference type="GO" id="GO:0046872">
    <property type="term" value="F:metal ion binding"/>
    <property type="evidence" value="ECO:0007669"/>
    <property type="project" value="UniProtKB-KW"/>
</dbReference>
<dbReference type="CDD" id="cd00443">
    <property type="entry name" value="ADA_AMPD"/>
    <property type="match status" value="1"/>
</dbReference>
<dbReference type="Pfam" id="PF00962">
    <property type="entry name" value="A_deaminase"/>
    <property type="match status" value="1"/>
</dbReference>
<dbReference type="PANTHER" id="PTHR11409">
    <property type="entry name" value="ADENOSINE DEAMINASE"/>
    <property type="match status" value="1"/>
</dbReference>
<keyword evidence="3" id="KW-0479">Metal-binding</keyword>
<dbReference type="EMBL" id="MU865010">
    <property type="protein sequence ID" value="KAK4460529.1"/>
    <property type="molecule type" value="Genomic_DNA"/>
</dbReference>
<dbReference type="InterPro" id="IPR006330">
    <property type="entry name" value="Ado/ade_deaminase"/>
</dbReference>
<dbReference type="SUPFAM" id="SSF51556">
    <property type="entry name" value="Metallo-dependent hydrolases"/>
    <property type="match status" value="1"/>
</dbReference>
<dbReference type="InterPro" id="IPR032466">
    <property type="entry name" value="Metal_Hydrolase"/>
</dbReference>
<dbReference type="GO" id="GO:0046103">
    <property type="term" value="P:inosine biosynthetic process"/>
    <property type="evidence" value="ECO:0007669"/>
    <property type="project" value="TreeGrafter"/>
</dbReference>
<evidence type="ECO:0000313" key="10">
    <source>
        <dbReference type="Proteomes" id="UP001321749"/>
    </source>
</evidence>
<evidence type="ECO:0000256" key="5">
    <source>
        <dbReference type="ARBA" id="ARBA00022833"/>
    </source>
</evidence>
<organism evidence="9 10">
    <name type="scientific">Cladorrhinum samala</name>
    <dbReference type="NCBI Taxonomy" id="585594"/>
    <lineage>
        <taxon>Eukaryota</taxon>
        <taxon>Fungi</taxon>
        <taxon>Dikarya</taxon>
        <taxon>Ascomycota</taxon>
        <taxon>Pezizomycotina</taxon>
        <taxon>Sordariomycetes</taxon>
        <taxon>Sordariomycetidae</taxon>
        <taxon>Sordariales</taxon>
        <taxon>Podosporaceae</taxon>
        <taxon>Cladorrhinum</taxon>
    </lineage>
</organism>
<comment type="cofactor">
    <cofactor evidence="1">
        <name>Zn(2+)</name>
        <dbReference type="ChEBI" id="CHEBI:29105"/>
    </cofactor>
</comment>
<evidence type="ECO:0000313" key="9">
    <source>
        <dbReference type="EMBL" id="KAK4460529.1"/>
    </source>
</evidence>
<keyword evidence="10" id="KW-1185">Reference proteome</keyword>
<dbReference type="GO" id="GO:0006154">
    <property type="term" value="P:adenosine catabolic process"/>
    <property type="evidence" value="ECO:0007669"/>
    <property type="project" value="TreeGrafter"/>
</dbReference>